<dbReference type="AlphaFoldDB" id="A0A0R2RE86"/>
<dbReference type="InterPro" id="IPR050266">
    <property type="entry name" value="AB_hydrolase_sf"/>
</dbReference>
<dbReference type="PANTHER" id="PTHR43798">
    <property type="entry name" value="MONOACYLGLYCEROL LIPASE"/>
    <property type="match status" value="1"/>
</dbReference>
<dbReference type="SUPFAM" id="SSF53474">
    <property type="entry name" value="alpha/beta-Hydrolases"/>
    <property type="match status" value="1"/>
</dbReference>
<proteinExistence type="predicted"/>
<accession>A0A0R2RE86</accession>
<dbReference type="GO" id="GO:0016020">
    <property type="term" value="C:membrane"/>
    <property type="evidence" value="ECO:0007669"/>
    <property type="project" value="TreeGrafter"/>
</dbReference>
<organism evidence="3 4">
    <name type="scientific">Verrucomicrobia subdivision 6 bacterium BACL9 MAG-120507-bin52</name>
    <dbReference type="NCBI Taxonomy" id="1655590"/>
    <lineage>
        <taxon>Bacteria</taxon>
        <taxon>Pseudomonadati</taxon>
        <taxon>Verrucomicrobiota</taxon>
        <taxon>Verrucomicrobiia</taxon>
        <taxon>Verrucomicrobiales</taxon>
        <taxon>Verrucomicrobia subdivision 6</taxon>
    </lineage>
</organism>
<dbReference type="InterPro" id="IPR000073">
    <property type="entry name" value="AB_hydrolase_1"/>
</dbReference>
<name>A0A0R2RE86_9BACT</name>
<protein>
    <recommendedName>
        <fullName evidence="2">AB hydrolase-1 domain-containing protein</fullName>
    </recommendedName>
</protein>
<dbReference type="InterPro" id="IPR029058">
    <property type="entry name" value="AB_hydrolase_fold"/>
</dbReference>
<gene>
    <name evidence="3" type="ORF">ABR82_07685</name>
</gene>
<dbReference type="Proteomes" id="UP000051269">
    <property type="component" value="Unassembled WGS sequence"/>
</dbReference>
<feature type="domain" description="AB hydrolase-1" evidence="2">
    <location>
        <begin position="14"/>
        <end position="241"/>
    </location>
</feature>
<evidence type="ECO:0000259" key="2">
    <source>
        <dbReference type="Pfam" id="PF12697"/>
    </source>
</evidence>
<feature type="compositionally biased region" description="Basic and acidic residues" evidence="1">
    <location>
        <begin position="265"/>
        <end position="278"/>
    </location>
</feature>
<evidence type="ECO:0000313" key="4">
    <source>
        <dbReference type="Proteomes" id="UP000051269"/>
    </source>
</evidence>
<feature type="region of interest" description="Disordered" evidence="1">
    <location>
        <begin position="250"/>
        <end position="284"/>
    </location>
</feature>
<sequence length="284" mass="31896">MHRLEKGRGGVTVVGFHGWSGDHTTFFPLMENLPEAVTFVSYDLPGCGRSPEPVRWEIRAVARSIAEEIVGLGRQGVTLVGSCTGGLIAIFVARELVEMGRGEVVGRVVMIDPFAQCPWYFRLFLVPWVGPVMYATAFANPVGRWVTDFFLQEKRTGQVSLTESFQRVNHRVSLAYLRMLERAGAPEQFGDLDISVEVVRGENTFLAVREAVERWQRVWPKMSVHVLRGVGHLPIEEATDLVRGTVFRQAGERKTPKTKKMSAQKARELREWRNELTRGDSVGG</sequence>
<dbReference type="PANTHER" id="PTHR43798:SF33">
    <property type="entry name" value="HYDROLASE, PUTATIVE (AFU_ORTHOLOGUE AFUA_2G14860)-RELATED"/>
    <property type="match status" value="1"/>
</dbReference>
<evidence type="ECO:0000313" key="3">
    <source>
        <dbReference type="EMBL" id="KRO60856.1"/>
    </source>
</evidence>
<evidence type="ECO:0000256" key="1">
    <source>
        <dbReference type="SAM" id="MobiDB-lite"/>
    </source>
</evidence>
<dbReference type="Gene3D" id="3.40.50.1820">
    <property type="entry name" value="alpha/beta hydrolase"/>
    <property type="match status" value="1"/>
</dbReference>
<comment type="caution">
    <text evidence="3">The sequence shown here is derived from an EMBL/GenBank/DDBJ whole genome shotgun (WGS) entry which is preliminary data.</text>
</comment>
<reference evidence="3 4" key="1">
    <citation type="submission" date="2015-10" db="EMBL/GenBank/DDBJ databases">
        <title>Metagenome-Assembled Genomes uncover a global brackish microbiome.</title>
        <authorList>
            <person name="Hugerth L.W."/>
            <person name="Larsson J."/>
            <person name="Alneberg J."/>
            <person name="Lindh M.V."/>
            <person name="Legrand C."/>
            <person name="Pinhassi J."/>
            <person name="Andersson A.F."/>
        </authorList>
    </citation>
    <scope>NUCLEOTIDE SEQUENCE [LARGE SCALE GENOMIC DNA]</scope>
    <source>
        <strain evidence="3">BACL18 MAG-120507-bin52</strain>
    </source>
</reference>
<dbReference type="EMBL" id="LIBO01000260">
    <property type="protein sequence ID" value="KRO60856.1"/>
    <property type="molecule type" value="Genomic_DNA"/>
</dbReference>
<dbReference type="Pfam" id="PF12697">
    <property type="entry name" value="Abhydrolase_6"/>
    <property type="match status" value="1"/>
</dbReference>